<dbReference type="PIRSF" id="PIRSF021320">
    <property type="entry name" value="DUF984"/>
    <property type="match status" value="1"/>
</dbReference>
<evidence type="ECO:0000259" key="1">
    <source>
        <dbReference type="SMART" id="SM01022"/>
    </source>
</evidence>
<evidence type="ECO:0000313" key="2">
    <source>
        <dbReference type="EMBL" id="WYJ75582.1"/>
    </source>
</evidence>
<dbReference type="InterPro" id="IPR009326">
    <property type="entry name" value="DUF984"/>
</dbReference>
<feature type="domain" description="ASCH" evidence="1">
    <location>
        <begin position="25"/>
        <end position="149"/>
    </location>
</feature>
<dbReference type="PANTHER" id="PTHR39203:SF1">
    <property type="entry name" value="CYTOPLASMIC PROTEIN"/>
    <property type="match status" value="1"/>
</dbReference>
<evidence type="ECO:0000313" key="3">
    <source>
        <dbReference type="Proteomes" id="UP000664701"/>
    </source>
</evidence>
<gene>
    <name evidence="2" type="ORF">DOK78_000158</name>
</gene>
<name>A0ABZ2SJD5_9ENTE</name>
<dbReference type="EMBL" id="CP147251">
    <property type="protein sequence ID" value="WYJ75582.1"/>
    <property type="molecule type" value="Genomic_DNA"/>
</dbReference>
<accession>A0ABZ2SJD5</accession>
<dbReference type="Gene3D" id="3.10.400.10">
    <property type="entry name" value="Sulfate adenylyltransferase"/>
    <property type="match status" value="1"/>
</dbReference>
<proteinExistence type="predicted"/>
<reference evidence="2 3" key="1">
    <citation type="submission" date="2024-03" db="EMBL/GenBank/DDBJ databases">
        <title>The Genome Sequence of Enterococcus sp. DIV2402.</title>
        <authorList>
            <consortium name="The Broad Institute Genomics Platform"/>
            <consortium name="The Broad Institute Microbial Omics Core"/>
            <consortium name="The Broad Institute Genomic Center for Infectious Diseases"/>
            <person name="Earl A."/>
            <person name="Manson A."/>
            <person name="Gilmore M."/>
            <person name="Schwartman J."/>
            <person name="Shea T."/>
            <person name="Abouelleil A."/>
            <person name="Cao P."/>
            <person name="Chapman S."/>
            <person name="Cusick C."/>
            <person name="Young S."/>
            <person name="Neafsey D."/>
            <person name="Nusbaum C."/>
            <person name="Birren B."/>
        </authorList>
    </citation>
    <scope>NUCLEOTIDE SEQUENCE [LARGE SCALE GENOMIC DNA]</scope>
    <source>
        <strain evidence="2 3">DIV2402</strain>
    </source>
</reference>
<keyword evidence="3" id="KW-1185">Reference proteome</keyword>
<organism evidence="2 3">
    <name type="scientific">Candidatus Enterococcus lowellii</name>
    <dbReference type="NCBI Taxonomy" id="2230877"/>
    <lineage>
        <taxon>Bacteria</taxon>
        <taxon>Bacillati</taxon>
        <taxon>Bacillota</taxon>
        <taxon>Bacilli</taxon>
        <taxon>Lactobacillales</taxon>
        <taxon>Enterococcaceae</taxon>
        <taxon>Enterococcus</taxon>
    </lineage>
</organism>
<dbReference type="RefSeq" id="WP_207871761.1">
    <property type="nucleotide sequence ID" value="NZ_CP147251.1"/>
</dbReference>
<sequence>MDVVRKYWHTFSQKQGLTQALPDAWMFGDGSEKMGNELGQLVVQGLKTGTCSAKCIHELEEENIPAVGGYEIVLDGQNNPLAIIQYTKIEIVPMNEVSQEFAVSEGEGDLSYEYWYQEHEKFFRWELGQYSLPFTPTIELVCQSFKVVDLYSNK</sequence>
<dbReference type="Proteomes" id="UP000664701">
    <property type="component" value="Chromosome"/>
</dbReference>
<protein>
    <recommendedName>
        <fullName evidence="1">ASCH domain-containing protein</fullName>
    </recommendedName>
</protein>
<dbReference type="PANTHER" id="PTHR39203">
    <property type="entry name" value="CYTOPLASMIC PROTEIN-RELATED"/>
    <property type="match status" value="1"/>
</dbReference>
<dbReference type="CDD" id="cd06553">
    <property type="entry name" value="ASCH_Ef3133_like"/>
    <property type="match status" value="1"/>
</dbReference>
<dbReference type="SUPFAM" id="SSF88697">
    <property type="entry name" value="PUA domain-like"/>
    <property type="match status" value="1"/>
</dbReference>
<dbReference type="InterPro" id="IPR007374">
    <property type="entry name" value="ASCH_domain"/>
</dbReference>
<dbReference type="SMART" id="SM01022">
    <property type="entry name" value="ASCH"/>
    <property type="match status" value="1"/>
</dbReference>
<dbReference type="InterPro" id="IPR015947">
    <property type="entry name" value="PUA-like_sf"/>
</dbReference>
<dbReference type="Pfam" id="PF04266">
    <property type="entry name" value="ASCH"/>
    <property type="match status" value="1"/>
</dbReference>